<dbReference type="Ensembl" id="ENSAPLT00020004025.1">
    <property type="protein sequence ID" value="ENSAPLP00020003745.1"/>
    <property type="gene ID" value="ENSAPLG00020002721.1"/>
</dbReference>
<dbReference type="SMART" id="SM00228">
    <property type="entry name" value="PDZ"/>
    <property type="match status" value="1"/>
</dbReference>
<dbReference type="CDD" id="cd00136">
    <property type="entry name" value="PDZ_canonical"/>
    <property type="match status" value="1"/>
</dbReference>
<reference evidence="4" key="1">
    <citation type="submission" date="2019-08" db="EMBL/GenBank/DDBJ databases">
        <title>Three high-quality genomes provides insights into domestication of ducks.</title>
        <authorList>
            <person name="Hou Z.C."/>
            <person name="Zhu F."/>
            <person name="Yin Z.T."/>
            <person name="Zhang F."/>
        </authorList>
    </citation>
    <scope>NUCLEOTIDE SEQUENCE [LARGE SCALE GENOMIC DNA]</scope>
</reference>
<evidence type="ECO:0000256" key="1">
    <source>
        <dbReference type="SAM" id="MobiDB-lite"/>
    </source>
</evidence>
<dbReference type="PANTHER" id="PTHR12752">
    <property type="entry name" value="PHOSPHOINOSITOL 3-PHOSPHATE-BINDING PROTEIN"/>
    <property type="match status" value="1"/>
</dbReference>
<dbReference type="PANTHER" id="PTHR12752:SF2">
    <property type="entry name" value="PDZ AND PLECKSTRIN HOMOLOGY DOMAINS 1"/>
    <property type="match status" value="1"/>
</dbReference>
<organism evidence="4 5">
    <name type="scientific">Anas platyrhynchos</name>
    <name type="common">Mallard</name>
    <name type="synonym">Anas boschas</name>
    <dbReference type="NCBI Taxonomy" id="8839"/>
    <lineage>
        <taxon>Eukaryota</taxon>
        <taxon>Metazoa</taxon>
        <taxon>Chordata</taxon>
        <taxon>Craniata</taxon>
        <taxon>Vertebrata</taxon>
        <taxon>Euteleostomi</taxon>
        <taxon>Archelosauria</taxon>
        <taxon>Archosauria</taxon>
        <taxon>Dinosauria</taxon>
        <taxon>Saurischia</taxon>
        <taxon>Theropoda</taxon>
        <taxon>Coelurosauria</taxon>
        <taxon>Aves</taxon>
        <taxon>Neognathae</taxon>
        <taxon>Galloanserae</taxon>
        <taxon>Anseriformes</taxon>
        <taxon>Anatidae</taxon>
        <taxon>Anatinae</taxon>
        <taxon>Anas</taxon>
    </lineage>
</organism>
<feature type="compositionally biased region" description="Basic and acidic residues" evidence="1">
    <location>
        <begin position="45"/>
        <end position="86"/>
    </location>
</feature>
<dbReference type="InterPro" id="IPR001478">
    <property type="entry name" value="PDZ"/>
</dbReference>
<reference evidence="4" key="2">
    <citation type="submission" date="2025-08" db="UniProtKB">
        <authorList>
            <consortium name="Ensembl"/>
        </authorList>
    </citation>
    <scope>IDENTIFICATION</scope>
</reference>
<feature type="region of interest" description="Disordered" evidence="1">
    <location>
        <begin position="33"/>
        <end position="90"/>
    </location>
</feature>
<evidence type="ECO:0000259" key="3">
    <source>
        <dbReference type="PROSITE" id="PS50106"/>
    </source>
</evidence>
<dbReference type="PROSITE" id="PS50003">
    <property type="entry name" value="PH_DOMAIN"/>
    <property type="match status" value="2"/>
</dbReference>
<evidence type="ECO:0008006" key="6">
    <source>
        <dbReference type="Google" id="ProtNLM"/>
    </source>
</evidence>
<sequence length="1158" mass="130981">MKEANAGLKKKRKKNTLSLTCKCQQNVENLENKADESLGYFTEPLDVRDSEENGKDHEIKDQSSSDVSEDRDNVSDNEKERKKEKNCTPPIFSSLQNEILATVTFSESGGSSTGKITVWGKPDSAKSVSLATGIITAEVKHRSFNVKVEIKNVSLFDSGTNLVSEKRKSSKNNKHCHERHYQKSQCSRCPKYQCPPNDHSEVDIQKCKGISTHKIQTALNKNASLKMNIEGKEIKVEYINKKKNLKVNIKPGTQRKTCNKECEDTYWNEIDYYATKAPCNTDCESHFHFHEKEEFIFPDGSILLPPPKEFADCDKMHLDTIAEGVSSYPDKVGEEPDSLSTALRIWEGENYFCKHNKNEYEDHNNEKEDFSKDKILFSKMNNTNCLLTSNTLNNSNIGKEHINKNSAGAQERNNIYKCNDTGQKPARRKSFPDTTLDVPSPVHPRRDSGFYSLPSLSLKVPPKETKADICGKNSHIHNHCTNLCMCPDLTSSLRNLKVLKSTYQYAFTSFDHNIAIYPSEPEESLDDTCLLNDYADYVGQGEETEEILLESLHSIDTINEKKENGHAEPLKNLAIWEEDSESTEDVLDGQTPEYNHLEKHVDLQNKAQLVQVSPPSRTPAGEPFSDKESTNYASIECIPNQLSAIQKNVQPPSTEPDVTKKRRGSVMTVITGELERRLIVQGDTKLVPDPFGSAVRKEPKLFCNLKSEMNKNRKTPLMKDARASDSSQEEAIDQWARRRKQFRDSKKCSSTGGSSITSTITEGSVNSEDARSVDLGLHSENEDRGFYTENFHSASWVFRGDDVSPDNSPRCLSKRPRPVAIRERTVKIAKGTGNYPWGFRIQFSKPILVTEVDTNSAAEEAGLQVGDILIAVNGTDVTSMPHSEAANLARKGPDILTMVVGSDISRYPNTPRPTCRGYLHKRTQSAILKGWRKRWFVLKHNGYLHYYKHKKDEGKCRPLEVTKLEGAEIGADTSLGKPFVFKCIPQSGNRIFYFCATSNQEMKRWLEAMEKAVHPVHQNHVWVDVTLHNTTLPPLAIKNPECLGLLHQLDRSKDVWIQHYCILKDGCLYFYATLRSTPAQGGLYLQGYIVSEQSLGSKRSVIELKPPSEEFKTFYLCAENVNENKRWITALKASINKWLPLHQAIQDFMNRPLEETRM</sequence>
<feature type="domain" description="PDZ" evidence="3">
    <location>
        <begin position="825"/>
        <end position="900"/>
    </location>
</feature>
<dbReference type="InterPro" id="IPR011993">
    <property type="entry name" value="PH-like_dom_sf"/>
</dbReference>
<feature type="domain" description="PH" evidence="2">
    <location>
        <begin position="912"/>
        <end position="1014"/>
    </location>
</feature>
<accession>A0A8B9QZM8</accession>
<feature type="compositionally biased region" description="Low complexity" evidence="1">
    <location>
        <begin position="749"/>
        <end position="764"/>
    </location>
</feature>
<dbReference type="SMART" id="SM00233">
    <property type="entry name" value="PH"/>
    <property type="match status" value="2"/>
</dbReference>
<name>A0A8B9QZM8_ANAPL</name>
<dbReference type="InterPro" id="IPR036034">
    <property type="entry name" value="PDZ_sf"/>
</dbReference>
<evidence type="ECO:0000259" key="2">
    <source>
        <dbReference type="PROSITE" id="PS50003"/>
    </source>
</evidence>
<evidence type="ECO:0000313" key="4">
    <source>
        <dbReference type="Ensembl" id="ENSAPLP00020003745.1"/>
    </source>
</evidence>
<reference evidence="4" key="3">
    <citation type="submission" date="2025-09" db="UniProtKB">
        <authorList>
            <consortium name="Ensembl"/>
        </authorList>
    </citation>
    <scope>IDENTIFICATION</scope>
</reference>
<protein>
    <recommendedName>
        <fullName evidence="6">Pleckstrin homology domain-containing family A member 5</fullName>
    </recommendedName>
</protein>
<dbReference type="AlphaFoldDB" id="A0A8B9QZM8"/>
<dbReference type="Gene3D" id="2.30.29.30">
    <property type="entry name" value="Pleckstrin-homology domain (PH domain)/Phosphotyrosine-binding domain (PTB)"/>
    <property type="match status" value="2"/>
</dbReference>
<feature type="region of interest" description="Disordered" evidence="1">
    <location>
        <begin position="418"/>
        <end position="454"/>
    </location>
</feature>
<proteinExistence type="predicted"/>
<dbReference type="Pfam" id="PF00169">
    <property type="entry name" value="PH"/>
    <property type="match status" value="2"/>
</dbReference>
<dbReference type="InterPro" id="IPR001849">
    <property type="entry name" value="PH_domain"/>
</dbReference>
<feature type="region of interest" description="Disordered" evidence="1">
    <location>
        <begin position="713"/>
        <end position="769"/>
    </location>
</feature>
<feature type="domain" description="PH" evidence="2">
    <location>
        <begin position="1039"/>
        <end position="1136"/>
    </location>
</feature>
<dbReference type="Proteomes" id="UP000694400">
    <property type="component" value="Chromosome Z"/>
</dbReference>
<dbReference type="SUPFAM" id="SSF50156">
    <property type="entry name" value="PDZ domain-like"/>
    <property type="match status" value="1"/>
</dbReference>
<dbReference type="Pfam" id="PF00595">
    <property type="entry name" value="PDZ"/>
    <property type="match status" value="1"/>
</dbReference>
<evidence type="ECO:0000313" key="5">
    <source>
        <dbReference type="Proteomes" id="UP000694400"/>
    </source>
</evidence>
<dbReference type="SUPFAM" id="SSF50729">
    <property type="entry name" value="PH domain-like"/>
    <property type="match status" value="2"/>
</dbReference>
<dbReference type="Gene3D" id="2.30.42.10">
    <property type="match status" value="1"/>
</dbReference>
<dbReference type="PROSITE" id="PS50106">
    <property type="entry name" value="PDZ"/>
    <property type="match status" value="1"/>
</dbReference>